<dbReference type="InterPro" id="IPR024925">
    <property type="entry name" value="Malonyl_CoA-ACP_transAc"/>
</dbReference>
<name>A0A2G9YJ36_9BACT</name>
<protein>
    <recommendedName>
        <fullName evidence="2 6">Malonyl CoA-acyl carrier protein transacylase</fullName>
        <ecNumber evidence="1 6">2.3.1.39</ecNumber>
    </recommendedName>
</protein>
<dbReference type="EC" id="2.3.1.39" evidence="1 6"/>
<dbReference type="Gene3D" id="3.40.366.10">
    <property type="entry name" value="Malonyl-Coenzyme A Acyl Carrier Protein, domain 2"/>
    <property type="match status" value="2"/>
</dbReference>
<dbReference type="PANTHER" id="PTHR42681:SF1">
    <property type="entry name" value="MALONYL-COA-ACYL CARRIER PROTEIN TRANSACYLASE, MITOCHONDRIAL"/>
    <property type="match status" value="1"/>
</dbReference>
<feature type="active site" evidence="7">
    <location>
        <position position="225"/>
    </location>
</feature>
<dbReference type="SUPFAM" id="SSF52151">
    <property type="entry name" value="FabD/lysophospholipase-like"/>
    <property type="match status" value="1"/>
</dbReference>
<dbReference type="GO" id="GO:0004314">
    <property type="term" value="F:[acyl-carrier-protein] S-malonyltransferase activity"/>
    <property type="evidence" value="ECO:0007669"/>
    <property type="project" value="UniProtKB-EC"/>
</dbReference>
<organism evidence="9 10">
    <name type="scientific">Candidatus Sherwoodlollariibacterium unditelluris</name>
    <dbReference type="NCBI Taxonomy" id="1974757"/>
    <lineage>
        <taxon>Bacteria</taxon>
        <taxon>Pseudomonadati</taxon>
        <taxon>Candidatus Omnitrophota</taxon>
        <taxon>Candidatus Sherwoodlollariibacterium</taxon>
    </lineage>
</organism>
<dbReference type="GO" id="GO:0004312">
    <property type="term" value="F:fatty acid synthase activity"/>
    <property type="evidence" value="ECO:0007669"/>
    <property type="project" value="InterPro"/>
</dbReference>
<evidence type="ECO:0000313" key="9">
    <source>
        <dbReference type="EMBL" id="PIP19259.1"/>
    </source>
</evidence>
<feature type="active site" evidence="7">
    <location>
        <position position="120"/>
    </location>
</feature>
<evidence type="ECO:0000313" key="10">
    <source>
        <dbReference type="Proteomes" id="UP000231292"/>
    </source>
</evidence>
<evidence type="ECO:0000256" key="5">
    <source>
        <dbReference type="ARBA" id="ARBA00048462"/>
    </source>
</evidence>
<sequence length="332" mass="36162">MGKYAFLFAGQGSQYVGMGKDLYDNFPEAKSVFDRAEDILGIGLKRFCFEGPEDALKMTNISQPAIVTATIAAFESFKTKSGIAQKRILAHPPQKRRTWQSFLPRCEAPGITPSYMAGLSLGEYSALISSGSLEFEDGIRLIKIRGELMDEAAKKYPGKMAAVLDLDSAKVKSICLSTHAEIANLNCPGQIVISGRAGSVERAADLCAKAGAKRVIMLEVSGGFHSSLMLEASVGLKKALENTPMKDPLVPVMSNYTALPEDKVVQIKENLVYQMCSSVKWEDSMRLILSKGICNFIEFGPGRVLKGLMQRIDPGANVINIEKKEDILKISV</sequence>
<evidence type="ECO:0000256" key="4">
    <source>
        <dbReference type="ARBA" id="ARBA00023315"/>
    </source>
</evidence>
<proteinExistence type="inferred from homology"/>
<dbReference type="InterPro" id="IPR003965">
    <property type="entry name" value="Fatty_acid_synthase"/>
</dbReference>
<feature type="domain" description="Malonyl-CoA:ACP transacylase (MAT)" evidence="8">
    <location>
        <begin position="7"/>
        <end position="321"/>
    </location>
</feature>
<dbReference type="PIRSF" id="PIRSF000446">
    <property type="entry name" value="Mct"/>
    <property type="match status" value="1"/>
</dbReference>
<comment type="similarity">
    <text evidence="6">Belongs to the fabD family.</text>
</comment>
<dbReference type="AlphaFoldDB" id="A0A2G9YJ36"/>
<dbReference type="InterPro" id="IPR050858">
    <property type="entry name" value="Mal-CoA-ACP_Trans/PKS_FabD"/>
</dbReference>
<dbReference type="SMART" id="SM00827">
    <property type="entry name" value="PKS_AT"/>
    <property type="match status" value="1"/>
</dbReference>
<keyword evidence="4 6" id="KW-0012">Acyltransferase</keyword>
<evidence type="ECO:0000256" key="2">
    <source>
        <dbReference type="ARBA" id="ARBA00018953"/>
    </source>
</evidence>
<comment type="caution">
    <text evidence="9">The sequence shown here is derived from an EMBL/GenBank/DDBJ whole genome shotgun (WGS) entry which is preliminary data.</text>
</comment>
<accession>A0A2G9YJ36</accession>
<dbReference type="InterPro" id="IPR016036">
    <property type="entry name" value="Malonyl_transacylase_ACP-bd"/>
</dbReference>
<dbReference type="PANTHER" id="PTHR42681">
    <property type="entry name" value="MALONYL-COA-ACYL CARRIER PROTEIN TRANSACYLASE, MITOCHONDRIAL"/>
    <property type="match status" value="1"/>
</dbReference>
<dbReference type="InterPro" id="IPR014043">
    <property type="entry name" value="Acyl_transferase_dom"/>
</dbReference>
<dbReference type="GO" id="GO:0005835">
    <property type="term" value="C:fatty acid synthase complex"/>
    <property type="evidence" value="ECO:0007669"/>
    <property type="project" value="InterPro"/>
</dbReference>
<evidence type="ECO:0000259" key="8">
    <source>
        <dbReference type="SMART" id="SM00827"/>
    </source>
</evidence>
<dbReference type="GO" id="GO:0005829">
    <property type="term" value="C:cytosol"/>
    <property type="evidence" value="ECO:0007669"/>
    <property type="project" value="TreeGrafter"/>
</dbReference>
<evidence type="ECO:0000256" key="1">
    <source>
        <dbReference type="ARBA" id="ARBA00013258"/>
    </source>
</evidence>
<dbReference type="GO" id="GO:0006633">
    <property type="term" value="P:fatty acid biosynthetic process"/>
    <property type="evidence" value="ECO:0007669"/>
    <property type="project" value="InterPro"/>
</dbReference>
<evidence type="ECO:0000256" key="6">
    <source>
        <dbReference type="PIRNR" id="PIRNR000446"/>
    </source>
</evidence>
<reference evidence="9 10" key="1">
    <citation type="submission" date="2017-09" db="EMBL/GenBank/DDBJ databases">
        <title>Depth-based differentiation of microbial function through sediment-hosted aquifers and enrichment of novel symbionts in the deep terrestrial subsurface.</title>
        <authorList>
            <person name="Probst A.J."/>
            <person name="Ladd B."/>
            <person name="Jarett J.K."/>
            <person name="Geller-Mcgrath D.E."/>
            <person name="Sieber C.M."/>
            <person name="Emerson J.B."/>
            <person name="Anantharaman K."/>
            <person name="Thomas B.C."/>
            <person name="Malmstrom R."/>
            <person name="Stieglmeier M."/>
            <person name="Klingl A."/>
            <person name="Woyke T."/>
            <person name="Ryan C.M."/>
            <person name="Banfield J.F."/>
        </authorList>
    </citation>
    <scope>NUCLEOTIDE SEQUENCE [LARGE SCALE GENOMIC DNA]</scope>
    <source>
        <strain evidence="9">CG23_combo_of_CG06-09_8_20_14_all_41_10</strain>
    </source>
</reference>
<dbReference type="Proteomes" id="UP000231292">
    <property type="component" value="Unassembled WGS sequence"/>
</dbReference>
<dbReference type="EMBL" id="PCRK01000095">
    <property type="protein sequence ID" value="PIP19259.1"/>
    <property type="molecule type" value="Genomic_DNA"/>
</dbReference>
<evidence type="ECO:0000256" key="7">
    <source>
        <dbReference type="PIRSR" id="PIRSR000446-1"/>
    </source>
</evidence>
<keyword evidence="3 6" id="KW-0808">Transferase</keyword>
<dbReference type="FunFam" id="3.30.70.250:FF:000001">
    <property type="entry name" value="Malonyl CoA-acyl carrier protein transacylase"/>
    <property type="match status" value="1"/>
</dbReference>
<dbReference type="InterPro" id="IPR001227">
    <property type="entry name" value="Ac_transferase_dom_sf"/>
</dbReference>
<comment type="catalytic activity">
    <reaction evidence="5 6">
        <text>holo-[ACP] + malonyl-CoA = malonyl-[ACP] + CoA</text>
        <dbReference type="Rhea" id="RHEA:41792"/>
        <dbReference type="Rhea" id="RHEA-COMP:9623"/>
        <dbReference type="Rhea" id="RHEA-COMP:9685"/>
        <dbReference type="ChEBI" id="CHEBI:57287"/>
        <dbReference type="ChEBI" id="CHEBI:57384"/>
        <dbReference type="ChEBI" id="CHEBI:64479"/>
        <dbReference type="ChEBI" id="CHEBI:78449"/>
        <dbReference type="EC" id="2.3.1.39"/>
    </reaction>
</comment>
<gene>
    <name evidence="9" type="ORF">COX41_03835</name>
</gene>
<dbReference type="Pfam" id="PF00698">
    <property type="entry name" value="Acyl_transf_1"/>
    <property type="match status" value="2"/>
</dbReference>
<dbReference type="SUPFAM" id="SSF55048">
    <property type="entry name" value="Probable ACP-binding domain of malonyl-CoA ACP transacylase"/>
    <property type="match status" value="1"/>
</dbReference>
<dbReference type="InterPro" id="IPR016035">
    <property type="entry name" value="Acyl_Trfase/lysoPLipase"/>
</dbReference>
<dbReference type="PRINTS" id="PR01483">
    <property type="entry name" value="FASYNTHASE"/>
</dbReference>
<evidence type="ECO:0000256" key="3">
    <source>
        <dbReference type="ARBA" id="ARBA00022679"/>
    </source>
</evidence>